<evidence type="ECO:0000313" key="12">
    <source>
        <dbReference type="Proteomes" id="UP001497382"/>
    </source>
</evidence>
<evidence type="ECO:0000256" key="7">
    <source>
        <dbReference type="ARBA" id="ARBA00023136"/>
    </source>
</evidence>
<comment type="subcellular location">
    <subcellularLocation>
        <location evidence="1">Membrane</location>
        <topology evidence="1">Multi-pass membrane protein</topology>
    </subcellularLocation>
</comment>
<evidence type="ECO:0000256" key="8">
    <source>
        <dbReference type="SAM" id="MobiDB-lite"/>
    </source>
</evidence>
<evidence type="ECO:0000256" key="3">
    <source>
        <dbReference type="ARBA" id="ARBA00022449"/>
    </source>
</evidence>
<protein>
    <recommendedName>
        <fullName evidence="10">Sodium/calcium exchanger membrane region domain-containing protein</fullName>
    </recommendedName>
</protein>
<feature type="transmembrane region" description="Helical" evidence="9">
    <location>
        <begin position="432"/>
        <end position="451"/>
    </location>
</feature>
<dbReference type="InterPro" id="IPR004837">
    <property type="entry name" value="NaCa_Exmemb"/>
</dbReference>
<gene>
    <name evidence="11" type="ORF">LARSCL_LOCUS2395</name>
</gene>
<dbReference type="InterPro" id="IPR051359">
    <property type="entry name" value="CaCA_antiporter"/>
</dbReference>
<evidence type="ECO:0000259" key="10">
    <source>
        <dbReference type="Pfam" id="PF01699"/>
    </source>
</evidence>
<keyword evidence="7 9" id="KW-0472">Membrane</keyword>
<keyword evidence="12" id="KW-1185">Reference proteome</keyword>
<dbReference type="AlphaFoldDB" id="A0AAV1Z496"/>
<keyword evidence="4" id="KW-0106">Calcium</keyword>
<comment type="caution">
    <text evidence="11">The sequence shown here is derived from an EMBL/GenBank/DDBJ whole genome shotgun (WGS) entry which is preliminary data.</text>
</comment>
<evidence type="ECO:0000256" key="6">
    <source>
        <dbReference type="ARBA" id="ARBA00022989"/>
    </source>
</evidence>
<feature type="transmembrane region" description="Helical" evidence="9">
    <location>
        <begin position="403"/>
        <end position="420"/>
    </location>
</feature>
<dbReference type="Pfam" id="PF01699">
    <property type="entry name" value="Na_Ca_ex"/>
    <property type="match status" value="2"/>
</dbReference>
<evidence type="ECO:0000256" key="2">
    <source>
        <dbReference type="ARBA" id="ARBA00022448"/>
    </source>
</evidence>
<proteinExistence type="predicted"/>
<dbReference type="InterPro" id="IPR044880">
    <property type="entry name" value="NCX_ion-bd_dom_sf"/>
</dbReference>
<dbReference type="Proteomes" id="UP001497382">
    <property type="component" value="Unassembled WGS sequence"/>
</dbReference>
<accession>A0AAV1Z496</accession>
<keyword evidence="3" id="KW-0050">Antiport</keyword>
<dbReference type="GO" id="GO:0006874">
    <property type="term" value="P:intracellular calcium ion homeostasis"/>
    <property type="evidence" value="ECO:0007669"/>
    <property type="project" value="TreeGrafter"/>
</dbReference>
<evidence type="ECO:0000256" key="4">
    <source>
        <dbReference type="ARBA" id="ARBA00022568"/>
    </source>
</evidence>
<feature type="transmembrane region" description="Helical" evidence="9">
    <location>
        <begin position="597"/>
        <end position="615"/>
    </location>
</feature>
<feature type="transmembrane region" description="Helical" evidence="9">
    <location>
        <begin position="457"/>
        <end position="479"/>
    </location>
</feature>
<dbReference type="Gene3D" id="1.20.1420.30">
    <property type="entry name" value="NCX, central ion-binding region"/>
    <property type="match status" value="2"/>
</dbReference>
<feature type="transmembrane region" description="Helical" evidence="9">
    <location>
        <begin position="570"/>
        <end position="591"/>
    </location>
</feature>
<evidence type="ECO:0000313" key="11">
    <source>
        <dbReference type="EMBL" id="CAL1265195.1"/>
    </source>
</evidence>
<feature type="transmembrane region" description="Helical" evidence="9">
    <location>
        <begin position="528"/>
        <end position="549"/>
    </location>
</feature>
<organism evidence="11 12">
    <name type="scientific">Larinioides sclopetarius</name>
    <dbReference type="NCBI Taxonomy" id="280406"/>
    <lineage>
        <taxon>Eukaryota</taxon>
        <taxon>Metazoa</taxon>
        <taxon>Ecdysozoa</taxon>
        <taxon>Arthropoda</taxon>
        <taxon>Chelicerata</taxon>
        <taxon>Arachnida</taxon>
        <taxon>Araneae</taxon>
        <taxon>Araneomorphae</taxon>
        <taxon>Entelegynae</taxon>
        <taxon>Araneoidea</taxon>
        <taxon>Araneidae</taxon>
        <taxon>Larinioides</taxon>
    </lineage>
</organism>
<keyword evidence="5 9" id="KW-0812">Transmembrane</keyword>
<name>A0AAV1Z496_9ARAC</name>
<keyword evidence="4" id="KW-0109">Calcium transport</keyword>
<dbReference type="GO" id="GO:0016020">
    <property type="term" value="C:membrane"/>
    <property type="evidence" value="ECO:0007669"/>
    <property type="project" value="UniProtKB-SubCell"/>
</dbReference>
<dbReference type="EMBL" id="CAXIEN010000016">
    <property type="protein sequence ID" value="CAL1265195.1"/>
    <property type="molecule type" value="Genomic_DNA"/>
</dbReference>
<keyword evidence="2" id="KW-0813">Transport</keyword>
<dbReference type="PANTHER" id="PTHR12266">
    <property type="entry name" value="NA+/CA2+ K+ INDEPENDENT EXCHANGER"/>
    <property type="match status" value="1"/>
</dbReference>
<sequence>MDETTDCVRIHDTDAKCDFYLNTQSCHDSDGKLDYMYFIFCQLPPNNSWGGIALCVIWLLLLFIALGVTADDFLCPSLVVITKTLHLSQNIAGVTFLAFGNGAPDIFSSVAGTEQGRPELVIGTLFGAGIFVTSVVAGSIIVSKPFKIMERPFLRDIIFYVCAAFWTFLRFYYGEVTLLHSIGFIALYILYILVVIISRVIYNRYKDKSAKVPDIEIQPPEDAENPKKTAVTLQPDGDEDNPEAAGVVLRSATEALAYAINVMNVKDGAIDDDSDRFSFRGSISVSPAKKRHSSVHSHHEHVIKAITQSIQSHSNPAYTNGYPPPLDSQISKTSLSSLLSSTGEQTLLREFIMHVFPIDLEAWHERKWPSKIFEIIKAPICCLLILTVPVVDYENDKYNWCRPLNIIHIFSAPMFMILALEKYDVNFQGFPLWAIILIVSTVLAIAVFFYSNNSEPPIYHCLYGYFGFATSVLWVYLIASEIVSLLQTIGVVFKLSDTILGLTVLAWGNSIGDFISNLSVARQGYPRMGISACYGGPLLNLLLGIGIPYTVIIAKNGRPLKLKYEKLVTLLYSTLTVILLFTIVTMTFMRFQAKRPFGIILICMYLVFLTAAIILETGVI</sequence>
<dbReference type="GO" id="GO:0005432">
    <property type="term" value="F:calcium:sodium antiporter activity"/>
    <property type="evidence" value="ECO:0007669"/>
    <property type="project" value="TreeGrafter"/>
</dbReference>
<feature type="transmembrane region" description="Helical" evidence="9">
    <location>
        <begin position="120"/>
        <end position="141"/>
    </location>
</feature>
<keyword evidence="6 9" id="KW-1133">Transmembrane helix</keyword>
<feature type="domain" description="Sodium/calcium exchanger membrane region" evidence="10">
    <location>
        <begin position="465"/>
        <end position="613"/>
    </location>
</feature>
<feature type="transmembrane region" description="Helical" evidence="9">
    <location>
        <begin position="153"/>
        <end position="173"/>
    </location>
</feature>
<reference evidence="11 12" key="1">
    <citation type="submission" date="2024-04" db="EMBL/GenBank/DDBJ databases">
        <authorList>
            <person name="Rising A."/>
            <person name="Reimegard J."/>
            <person name="Sonavane S."/>
            <person name="Akerstrom W."/>
            <person name="Nylinder S."/>
            <person name="Hedman E."/>
            <person name="Kallberg Y."/>
        </authorList>
    </citation>
    <scope>NUCLEOTIDE SEQUENCE [LARGE SCALE GENOMIC DNA]</scope>
</reference>
<feature type="domain" description="Sodium/calcium exchanger membrane region" evidence="10">
    <location>
        <begin position="57"/>
        <end position="196"/>
    </location>
</feature>
<evidence type="ECO:0000256" key="9">
    <source>
        <dbReference type="SAM" id="Phobius"/>
    </source>
</evidence>
<feature type="transmembrane region" description="Helical" evidence="9">
    <location>
        <begin position="179"/>
        <end position="202"/>
    </location>
</feature>
<keyword evidence="4" id="KW-0406">Ion transport</keyword>
<dbReference type="PANTHER" id="PTHR12266:SF0">
    <property type="entry name" value="MITOCHONDRIAL SODIUM_CALCIUM EXCHANGER PROTEIN"/>
    <property type="match status" value="1"/>
</dbReference>
<feature type="region of interest" description="Disordered" evidence="8">
    <location>
        <begin position="215"/>
        <end position="240"/>
    </location>
</feature>
<evidence type="ECO:0000256" key="5">
    <source>
        <dbReference type="ARBA" id="ARBA00022692"/>
    </source>
</evidence>
<evidence type="ECO:0000256" key="1">
    <source>
        <dbReference type="ARBA" id="ARBA00004141"/>
    </source>
</evidence>
<feature type="transmembrane region" description="Helical" evidence="9">
    <location>
        <begin position="49"/>
        <end position="68"/>
    </location>
</feature>